<feature type="compositionally biased region" description="Pro residues" evidence="1">
    <location>
        <begin position="1266"/>
        <end position="1284"/>
    </location>
</feature>
<evidence type="ECO:0000313" key="3">
    <source>
        <dbReference type="EnsemblMetazoa" id="SCAU000448-PA"/>
    </source>
</evidence>
<evidence type="ECO:0000259" key="2">
    <source>
        <dbReference type="PROSITE" id="PS50057"/>
    </source>
</evidence>
<feature type="region of interest" description="Disordered" evidence="1">
    <location>
        <begin position="1595"/>
        <end position="1618"/>
    </location>
</feature>
<feature type="region of interest" description="Disordered" evidence="1">
    <location>
        <begin position="185"/>
        <end position="256"/>
    </location>
</feature>
<dbReference type="GO" id="GO:0098592">
    <property type="term" value="C:cytoplasmic side of apical plasma membrane"/>
    <property type="evidence" value="ECO:0007669"/>
    <property type="project" value="TreeGrafter"/>
</dbReference>
<dbReference type="KEGG" id="scac:106084770"/>
<dbReference type="InterPro" id="IPR029071">
    <property type="entry name" value="Ubiquitin-like_domsf"/>
</dbReference>
<feature type="region of interest" description="Disordered" evidence="1">
    <location>
        <begin position="1215"/>
        <end position="1249"/>
    </location>
</feature>
<dbReference type="SMART" id="SM00295">
    <property type="entry name" value="B41"/>
    <property type="match status" value="1"/>
</dbReference>
<feature type="region of interest" description="Disordered" evidence="1">
    <location>
        <begin position="293"/>
        <end position="332"/>
    </location>
</feature>
<dbReference type="GO" id="GO:0035332">
    <property type="term" value="P:positive regulation of hippo signaling"/>
    <property type="evidence" value="ECO:0007669"/>
    <property type="project" value="TreeGrafter"/>
</dbReference>
<feature type="region of interest" description="Disordered" evidence="1">
    <location>
        <begin position="1466"/>
        <end position="1548"/>
    </location>
</feature>
<dbReference type="STRING" id="35570.A0A1I8NMV5"/>
<dbReference type="Pfam" id="PF09380">
    <property type="entry name" value="FERM_C"/>
    <property type="match status" value="1"/>
</dbReference>
<dbReference type="InterPro" id="IPR041781">
    <property type="entry name" value="FRMD6-FERM_C"/>
</dbReference>
<feature type="region of interest" description="Disordered" evidence="1">
    <location>
        <begin position="605"/>
        <end position="664"/>
    </location>
</feature>
<dbReference type="InterPro" id="IPR000299">
    <property type="entry name" value="FERM_domain"/>
</dbReference>
<feature type="compositionally biased region" description="Basic and acidic residues" evidence="1">
    <location>
        <begin position="840"/>
        <end position="852"/>
    </location>
</feature>
<dbReference type="InterPro" id="IPR035963">
    <property type="entry name" value="FERM_2"/>
</dbReference>
<dbReference type="PROSITE" id="PS50057">
    <property type="entry name" value="FERM_3"/>
    <property type="match status" value="1"/>
</dbReference>
<accession>A0A1I8NMV5</accession>
<feature type="compositionally biased region" description="Low complexity" evidence="1">
    <location>
        <begin position="646"/>
        <end position="664"/>
    </location>
</feature>
<dbReference type="Gene3D" id="2.30.29.30">
    <property type="entry name" value="Pleckstrin-homology domain (PH domain)/Phosphotyrosine-binding domain (PTB)"/>
    <property type="match status" value="1"/>
</dbReference>
<dbReference type="SUPFAM" id="SSF54236">
    <property type="entry name" value="Ubiquitin-like"/>
    <property type="match status" value="1"/>
</dbReference>
<feature type="compositionally biased region" description="Polar residues" evidence="1">
    <location>
        <begin position="1599"/>
        <end position="1611"/>
    </location>
</feature>
<feature type="domain" description="FERM" evidence="2">
    <location>
        <begin position="26"/>
        <end position="485"/>
    </location>
</feature>
<sequence>MRAFCTVSAPLEVCASSAEQLSPGSRFLALRLLGNQQPKTLYFLVDAKSRVREVYTQTCLHFATQGMLDTELFGLAVLIDGEYMFADPESKLSKYGPKSWRSSHTHGLDANGRPLLELHFRVQFYIESPFILKDETTRHNYYLQLKYNALQRDIPREYAEQSMVLLAGLALQADLGDVPCGAVGGSGGGGGSASGNNSSSCALDAKSSSDSGVQGDVQGKTENTSSNSLAGDGKNTKASTNTSNTTTTTTLPKISKRANMVNERVLRLSSYMASTRENITGMDGLKRVLAGSSSVAGKNPLSPSSSTSSISRGPSNASTNASSVSTNASSSNSCTDYFRLEDYLPEHLRTVWAASALRACHRENRGLSQADAELHYIQQACLVNECINAHTFRMRMSKTELGPGNSWFVVYAKGIKIFGVGTGPDGQQQQITFLWPNITKLSFERKKFEIRSGESKITLYATSDEKNKMLLTLCKETHQFSMKIAARLKEVIKREEEESNCLHACYAYSRSLHLPTYKNKNDQRISVISSTSSNTTSGIVSDRVHSEDELEIMINTPPAPIAAPSTESLALAHLLDRPSVSRQTSSVGQVSLKDLEEQLAALTVRQAQKQRESPTELSNSSSTGNSTSTSGSSVPMAASGGGGQRNNTDSSTDSPSSQHNIGSQCSSTCSTVVVASSTADNSTSLATLAVRSGLNASDSSHHQRKNSTSSSLELGFSHTAQNSTLSEAESTCIDHDFLPSNRDETESVSGVYTLAHAVAPTETSGVYTMHSSEMTGQSSEMAESEKSSHYGIFQPGNNAIIAEDHKLQDSVDGGNYRGKRLKNSDFRLRSDSNVSTSDSFRGDGSDPTDNKHNLLSAEELTELIVGRGSYPNRKTVSNTLDSDCDYVTLPLSMSGESYIQGHQDTAPTEDHVEDLISDLLPTDPPAPPKRVDSNMPSLSNIQMRSPPPYNARHKTTGLCGPPIKRASLTTAAAPTANHNALPPTAVVKTAPNQVPLTTTETKSLPKIINVPKAPQPTVPATTAVATHTTSLPPPTTIAPAVIKRRNPPPYPLPSKPRPTSLVSVASSSSSLNQSAGNGLVNAGGSMTSLKSEEITARFITTRPQINILKAHTSLVNENAKPSYAAPTNCSSAASSTGSVCSHHIPSHLSQLSVPNSNYVSGSQASLSMHQLHAAAAAAAVSTPTTPTHSTSMSVTSMAHQHQAAGVLPTSMGIPLHHPYNLHGGHKSMSSLHHQQPPPPPPPYPAELKQPAPRTCVLLPVIKPRQYLPPPPPSLPRQPPPPPPTQLASLYTTPLAHKQLELYQQQLYSDVDYVIYPLQDPAVSQQEYLDAKQGSMLAAMAQTPPPPHAHHHHHPYLAAYHHAAAASQAYEACKGHAIYRSTPYLPLALTTHSRYASTQNLSDTYVQLPSAYSPMYSPSMASICSSYEPPPPPPLHPAAAMAVNTAATTATPLFARSRSDDNILNTLDSLPKVKRLPPPPPPPYVDRRLKKPPMPAPTEKPPPIPSKPMPSLNSGASMSMAQDSTSSSLSSSCFRNSQLPPRKPVTLSVPRGISHMTKTSSGAQWAGERPRHDFLLGRSQETNIIAQLQASVQAAKQQASRTSANANGQAKNGGTPPSEFDLALLREKSKHLDLPLISALCNDRSLIKQTKVMSPAKATKQSGGSSSSSNGSTPPANNLNEMNGNGTATVVINNTATMGSNSSPSSSSSSAASPMAGKSLNSSNTLAKTRKTSISHRHPNDKLPPLPMQLAEANNYVMDPAVLKHHKSYNSHT</sequence>
<dbReference type="InterPro" id="IPR019749">
    <property type="entry name" value="Band_41_domain"/>
</dbReference>
<feature type="compositionally biased region" description="Pro residues" evidence="1">
    <location>
        <begin position="1235"/>
        <end position="1244"/>
    </location>
</feature>
<feature type="compositionally biased region" description="Low complexity" evidence="1">
    <location>
        <begin position="1057"/>
        <end position="1073"/>
    </location>
</feature>
<dbReference type="SUPFAM" id="SSF50729">
    <property type="entry name" value="PH domain-like"/>
    <property type="match status" value="1"/>
</dbReference>
<protein>
    <recommendedName>
        <fullName evidence="2">FERM domain-containing protein</fullName>
    </recommendedName>
</protein>
<feature type="region of interest" description="Disordered" evidence="1">
    <location>
        <begin position="1023"/>
        <end position="1073"/>
    </location>
</feature>
<dbReference type="Proteomes" id="UP000095300">
    <property type="component" value="Unassembled WGS sequence"/>
</dbReference>
<keyword evidence="4" id="KW-1185">Reference proteome</keyword>
<dbReference type="SMART" id="SM01196">
    <property type="entry name" value="FERM_C"/>
    <property type="match status" value="1"/>
</dbReference>
<dbReference type="GO" id="GO:0009887">
    <property type="term" value="P:animal organ morphogenesis"/>
    <property type="evidence" value="ECO:0007669"/>
    <property type="project" value="UniProtKB-ARBA"/>
</dbReference>
<dbReference type="EnsemblMetazoa" id="SCAU000448-RA">
    <property type="protein sequence ID" value="SCAU000448-PA"/>
    <property type="gene ID" value="SCAU000448"/>
</dbReference>
<dbReference type="InterPro" id="IPR014352">
    <property type="entry name" value="FERM/acyl-CoA-bd_prot_sf"/>
</dbReference>
<dbReference type="InterPro" id="IPR019748">
    <property type="entry name" value="FERM_central"/>
</dbReference>
<feature type="compositionally biased region" description="Pro residues" evidence="1">
    <location>
        <begin position="1491"/>
        <end position="1507"/>
    </location>
</feature>
<feature type="region of interest" description="Disordered" evidence="1">
    <location>
        <begin position="695"/>
        <end position="714"/>
    </location>
</feature>
<feature type="compositionally biased region" description="Low complexity" evidence="1">
    <location>
        <begin position="239"/>
        <end position="250"/>
    </location>
</feature>
<dbReference type="PANTHER" id="PTHR13429">
    <property type="entry name" value="FERM DOMAIN (PROTEIN4.1-EZRIN-RADIXIN-MOESIN) FAMILY"/>
    <property type="match status" value="1"/>
</dbReference>
<feature type="compositionally biased region" description="Low complexity" evidence="1">
    <location>
        <begin position="1516"/>
        <end position="1536"/>
    </location>
</feature>
<evidence type="ECO:0000313" key="4">
    <source>
        <dbReference type="Proteomes" id="UP000095300"/>
    </source>
</evidence>
<dbReference type="GO" id="GO:0030182">
    <property type="term" value="P:neuron differentiation"/>
    <property type="evidence" value="ECO:0007669"/>
    <property type="project" value="UniProtKB-ARBA"/>
</dbReference>
<proteinExistence type="predicted"/>
<feature type="compositionally biased region" description="Low complexity" evidence="1">
    <location>
        <begin position="1699"/>
        <end position="1713"/>
    </location>
</feature>
<evidence type="ECO:0000256" key="1">
    <source>
        <dbReference type="SAM" id="MobiDB-lite"/>
    </source>
</evidence>
<feature type="region of interest" description="Disordered" evidence="1">
    <location>
        <begin position="1266"/>
        <end position="1285"/>
    </location>
</feature>
<dbReference type="InterPro" id="IPR011993">
    <property type="entry name" value="PH-like_dom_sf"/>
</dbReference>
<gene>
    <name evidence="3" type="primary">106084770</name>
</gene>
<dbReference type="Gene3D" id="1.20.80.10">
    <property type="match status" value="2"/>
</dbReference>
<feature type="compositionally biased region" description="Basic residues" evidence="1">
    <location>
        <begin position="1727"/>
        <end position="1738"/>
    </location>
</feature>
<feature type="region of interest" description="Disordered" evidence="1">
    <location>
        <begin position="809"/>
        <end position="852"/>
    </location>
</feature>
<feature type="compositionally biased region" description="Low complexity" evidence="1">
    <location>
        <begin position="1661"/>
        <end position="1671"/>
    </location>
</feature>
<dbReference type="OrthoDB" id="5957665at2759"/>
<feature type="region of interest" description="Disordered" evidence="1">
    <location>
        <begin position="1651"/>
        <end position="1746"/>
    </location>
</feature>
<name>A0A1I8NMV5_STOCA</name>
<dbReference type="InterPro" id="IPR018980">
    <property type="entry name" value="FERM_PH-like_C"/>
</dbReference>
<feature type="compositionally biased region" description="Low complexity" evidence="1">
    <location>
        <begin position="194"/>
        <end position="211"/>
    </location>
</feature>
<feature type="compositionally biased region" description="Pro residues" evidence="1">
    <location>
        <begin position="1047"/>
        <end position="1056"/>
    </location>
</feature>
<organism evidence="3 4">
    <name type="scientific">Stomoxys calcitrans</name>
    <name type="common">Stable fly</name>
    <name type="synonym">Conops calcitrans</name>
    <dbReference type="NCBI Taxonomy" id="35570"/>
    <lineage>
        <taxon>Eukaryota</taxon>
        <taxon>Metazoa</taxon>
        <taxon>Ecdysozoa</taxon>
        <taxon>Arthropoda</taxon>
        <taxon>Hexapoda</taxon>
        <taxon>Insecta</taxon>
        <taxon>Pterygota</taxon>
        <taxon>Neoptera</taxon>
        <taxon>Endopterygota</taxon>
        <taxon>Diptera</taxon>
        <taxon>Brachycera</taxon>
        <taxon>Muscomorpha</taxon>
        <taxon>Muscoidea</taxon>
        <taxon>Muscidae</taxon>
        <taxon>Stomoxys</taxon>
    </lineage>
</organism>
<dbReference type="CDD" id="cd14473">
    <property type="entry name" value="FERM_B-lobe"/>
    <property type="match status" value="2"/>
</dbReference>
<reference evidence="3" key="1">
    <citation type="submission" date="2020-05" db="UniProtKB">
        <authorList>
            <consortium name="EnsemblMetazoa"/>
        </authorList>
    </citation>
    <scope>IDENTIFICATION</scope>
    <source>
        <strain evidence="3">USDA</strain>
    </source>
</reference>
<dbReference type="Pfam" id="PF00373">
    <property type="entry name" value="FERM_M"/>
    <property type="match status" value="1"/>
</dbReference>
<feature type="compositionally biased region" description="Polar residues" evidence="1">
    <location>
        <begin position="1672"/>
        <end position="1698"/>
    </location>
</feature>
<dbReference type="PANTHER" id="PTHR13429:SF5">
    <property type="entry name" value="PROTEIN EXPANDED"/>
    <property type="match status" value="1"/>
</dbReference>
<dbReference type="SUPFAM" id="SSF47031">
    <property type="entry name" value="Second domain of FERM"/>
    <property type="match status" value="1"/>
</dbReference>
<feature type="compositionally biased region" description="Low complexity" evidence="1">
    <location>
        <begin position="618"/>
        <end position="633"/>
    </location>
</feature>
<feature type="compositionally biased region" description="Low complexity" evidence="1">
    <location>
        <begin position="300"/>
        <end position="332"/>
    </location>
</feature>
<dbReference type="VEuPathDB" id="VectorBase:SCAU000448"/>
<feature type="compositionally biased region" description="Polar residues" evidence="1">
    <location>
        <begin position="220"/>
        <end position="229"/>
    </location>
</feature>
<dbReference type="CDD" id="cd17101">
    <property type="entry name" value="FERM_F1_PTPN13_like"/>
    <property type="match status" value="1"/>
</dbReference>
<dbReference type="InterPro" id="IPR047145">
    <property type="entry name" value="FRMD6-like"/>
</dbReference>
<dbReference type="CDD" id="cd13185">
    <property type="entry name" value="FERM_C_FRMD1_FRMD6"/>
    <property type="match status" value="1"/>
</dbReference>